<dbReference type="InterPro" id="IPR050312">
    <property type="entry name" value="IolE/XylAMocC-like"/>
</dbReference>
<evidence type="ECO:0000313" key="3">
    <source>
        <dbReference type="EMBL" id="GGA12835.1"/>
    </source>
</evidence>
<evidence type="ECO:0000256" key="1">
    <source>
        <dbReference type="ARBA" id="ARBA00023277"/>
    </source>
</evidence>
<reference evidence="3" key="1">
    <citation type="journal article" date="2014" name="Int. J. Syst. Evol. Microbiol.">
        <title>Complete genome sequence of Corynebacterium casei LMG S-19264T (=DSM 44701T), isolated from a smear-ripened cheese.</title>
        <authorList>
            <consortium name="US DOE Joint Genome Institute (JGI-PGF)"/>
            <person name="Walter F."/>
            <person name="Albersmeier A."/>
            <person name="Kalinowski J."/>
            <person name="Ruckert C."/>
        </authorList>
    </citation>
    <scope>NUCLEOTIDE SEQUENCE</scope>
    <source>
        <strain evidence="3">CGMCC 1.12785</strain>
    </source>
</reference>
<protein>
    <submittedName>
        <fullName evidence="3">Inosose dehydratase</fullName>
    </submittedName>
</protein>
<proteinExistence type="predicted"/>
<dbReference type="PANTHER" id="PTHR12110">
    <property type="entry name" value="HYDROXYPYRUVATE ISOMERASE"/>
    <property type="match status" value="1"/>
</dbReference>
<dbReference type="InterPro" id="IPR036237">
    <property type="entry name" value="Xyl_isomerase-like_sf"/>
</dbReference>
<dbReference type="InterPro" id="IPR013022">
    <property type="entry name" value="Xyl_isomerase-like_TIM-brl"/>
</dbReference>
<organism evidence="3 4">
    <name type="scientific">Sediminivirga luteola</name>
    <dbReference type="NCBI Taxonomy" id="1774748"/>
    <lineage>
        <taxon>Bacteria</taxon>
        <taxon>Bacillati</taxon>
        <taxon>Actinomycetota</taxon>
        <taxon>Actinomycetes</taxon>
        <taxon>Micrococcales</taxon>
        <taxon>Brevibacteriaceae</taxon>
        <taxon>Sediminivirga</taxon>
    </lineage>
</organism>
<dbReference type="Pfam" id="PF01261">
    <property type="entry name" value="AP_endonuc_2"/>
    <property type="match status" value="1"/>
</dbReference>
<dbReference type="RefSeq" id="WP_188550279.1">
    <property type="nucleotide sequence ID" value="NZ_BMFY01000005.1"/>
</dbReference>
<dbReference type="Gene3D" id="3.20.20.150">
    <property type="entry name" value="Divalent-metal-dependent TIM barrel enzymes"/>
    <property type="match status" value="1"/>
</dbReference>
<dbReference type="SUPFAM" id="SSF51658">
    <property type="entry name" value="Xylose isomerase-like"/>
    <property type="match status" value="1"/>
</dbReference>
<evidence type="ECO:0000259" key="2">
    <source>
        <dbReference type="Pfam" id="PF01261"/>
    </source>
</evidence>
<dbReference type="AlphaFoldDB" id="A0A8J2TXG5"/>
<name>A0A8J2TXG5_9MICO</name>
<reference evidence="3" key="2">
    <citation type="submission" date="2020-09" db="EMBL/GenBank/DDBJ databases">
        <authorList>
            <person name="Sun Q."/>
            <person name="Zhou Y."/>
        </authorList>
    </citation>
    <scope>NUCLEOTIDE SEQUENCE</scope>
    <source>
        <strain evidence="3">CGMCC 1.12785</strain>
    </source>
</reference>
<feature type="domain" description="Xylose isomerase-like TIM barrel" evidence="2">
    <location>
        <begin position="33"/>
        <end position="289"/>
    </location>
</feature>
<comment type="caution">
    <text evidence="3">The sequence shown here is derived from an EMBL/GenBank/DDBJ whole genome shotgun (WGS) entry which is preliminary data.</text>
</comment>
<accession>A0A8J2TXG5</accession>
<gene>
    <name evidence="3" type="ORF">GCM10011333_14670</name>
</gene>
<dbReference type="Proteomes" id="UP000616114">
    <property type="component" value="Unassembled WGS sequence"/>
</dbReference>
<keyword evidence="4" id="KW-1185">Reference proteome</keyword>
<dbReference type="EMBL" id="BMFY01000005">
    <property type="protein sequence ID" value="GGA12835.1"/>
    <property type="molecule type" value="Genomic_DNA"/>
</dbReference>
<dbReference type="PANTHER" id="PTHR12110:SF41">
    <property type="entry name" value="INOSOSE DEHYDRATASE"/>
    <property type="match status" value="1"/>
</dbReference>
<keyword evidence="1" id="KW-0119">Carbohydrate metabolism</keyword>
<sequence length="295" mass="31033">MSTQARIAAAPISWGVCEVPGWGHQMAPARVLQEMQELGFAATEFGPEGFLPAEPEAKAALLEKYGMRAVGGFVPVVLHDRAQDPLPVIEAELKGFIAAGAGTLVLAAATGVDGYDAARPQLDEAGWATLFGNIRRIQEAASAAGIAVALHPHAGTMVETQDDLDRVLASTDVAICFDTGHMLIGGIDPVAFARQHAGRVSHAHLKDVSLAAARQVQAGEKTYYDAVVDGLYRPLGQGDIDIRAIVLSLAEAGFDGWYVLEQDNVVQAEPATGTGPIGDARASLDYLKSVLEEQA</sequence>
<evidence type="ECO:0000313" key="4">
    <source>
        <dbReference type="Proteomes" id="UP000616114"/>
    </source>
</evidence>